<dbReference type="InterPro" id="IPR013784">
    <property type="entry name" value="Carb-bd-like_fold"/>
</dbReference>
<evidence type="ECO:0008006" key="4">
    <source>
        <dbReference type="Google" id="ProtNLM"/>
    </source>
</evidence>
<dbReference type="SUPFAM" id="SSF49464">
    <property type="entry name" value="Carboxypeptidase regulatory domain-like"/>
    <property type="match status" value="1"/>
</dbReference>
<name>A0A8J3NH40_9ACTN</name>
<proteinExistence type="predicted"/>
<dbReference type="EMBL" id="BONF01000005">
    <property type="protein sequence ID" value="GIF79408.1"/>
    <property type="molecule type" value="Genomic_DNA"/>
</dbReference>
<accession>A0A8J3NH40</accession>
<evidence type="ECO:0000256" key="1">
    <source>
        <dbReference type="SAM" id="SignalP"/>
    </source>
</evidence>
<dbReference type="InterPro" id="IPR008969">
    <property type="entry name" value="CarboxyPept-like_regulatory"/>
</dbReference>
<feature type="chain" id="PRO_5035221841" description="Alpha-amylase" evidence="1">
    <location>
        <begin position="26"/>
        <end position="858"/>
    </location>
</feature>
<reference evidence="2 3" key="1">
    <citation type="submission" date="2021-01" db="EMBL/GenBank/DDBJ databases">
        <title>Whole genome shotgun sequence of Catellatospora bangladeshensis NBRC 107357.</title>
        <authorList>
            <person name="Komaki H."/>
            <person name="Tamura T."/>
        </authorList>
    </citation>
    <scope>NUCLEOTIDE SEQUENCE [LARGE SCALE GENOMIC DNA]</scope>
    <source>
        <strain evidence="2 3">NBRC 107357</strain>
    </source>
</reference>
<keyword evidence="1" id="KW-0732">Signal</keyword>
<comment type="caution">
    <text evidence="2">The sequence shown here is derived from an EMBL/GenBank/DDBJ whole genome shotgun (WGS) entry which is preliminary data.</text>
</comment>
<gene>
    <name evidence="2" type="ORF">Cba03nite_07570</name>
</gene>
<evidence type="ECO:0000313" key="3">
    <source>
        <dbReference type="Proteomes" id="UP000601223"/>
    </source>
</evidence>
<dbReference type="SUPFAM" id="SSF49452">
    <property type="entry name" value="Starch-binding domain-like"/>
    <property type="match status" value="2"/>
</dbReference>
<protein>
    <recommendedName>
        <fullName evidence="4">Alpha-amylase</fullName>
    </recommendedName>
</protein>
<keyword evidence="3" id="KW-1185">Reference proteome</keyword>
<dbReference type="GO" id="GO:0030246">
    <property type="term" value="F:carbohydrate binding"/>
    <property type="evidence" value="ECO:0007669"/>
    <property type="project" value="InterPro"/>
</dbReference>
<dbReference type="AlphaFoldDB" id="A0A8J3NH40"/>
<dbReference type="Gene3D" id="2.60.40.1120">
    <property type="entry name" value="Carboxypeptidase-like, regulatory domain"/>
    <property type="match status" value="2"/>
</dbReference>
<dbReference type="Pfam" id="PF13620">
    <property type="entry name" value="CarboxypepD_reg"/>
    <property type="match status" value="2"/>
</dbReference>
<organism evidence="2 3">
    <name type="scientific">Catellatospora bangladeshensis</name>
    <dbReference type="NCBI Taxonomy" id="310355"/>
    <lineage>
        <taxon>Bacteria</taxon>
        <taxon>Bacillati</taxon>
        <taxon>Actinomycetota</taxon>
        <taxon>Actinomycetes</taxon>
        <taxon>Micromonosporales</taxon>
        <taxon>Micromonosporaceae</taxon>
        <taxon>Catellatospora</taxon>
    </lineage>
</organism>
<dbReference type="RefSeq" id="WP_203741797.1">
    <property type="nucleotide sequence ID" value="NZ_BONF01000005.1"/>
</dbReference>
<sequence length="858" mass="89639">MRARALAALALLSAAVVVPSSTAQAIPQQAAPAPAAAPVAARAAAPLTGTITGKVTDGNGAPLPGACVTAVAGSLQTLGRACAGADGRYRIDNARNGVIYLRAEAGGHTTWAPDRLDRVTATYIGVTEGETETVDLVVEQRHGTLRGTVSRQDGSPAKYANVSLYREGAPGTRIGMMIARDGSFTWSLPVGRYLVSYGGSGYNTTEWHPGVPNAGAATAVEITENGTVAIAARFLPADPMPPAPTELLHRGYITAQPDGAPVAGATVSLYSQSLVHWGTVQTAADGEWRLPLPSDLRLITTVSAPGYATVWGFDDPEPMIGQVMLPPTRLRPGSGGLRVTVRDHDGGPLVPTATALLKMVDTGYSWDYTLPVRFDGTIDLPNLPAGRYKLKITPSADPVRATQWYPAALDEASAEVITVSDGQTTELTTSLLGPGRVEVKVVDAVTGAPVKDACMSIFDQEGCTDADGIRRAEVGWQLKKHTLHVEHLPYHFTATGSFDAKPGQLVKVTVPMQPGATVAATYEDKTGHDGASGVCVDAVRGVWGDVIAEEDKVCGSLTPGKKVLLGPFHPGQVQLFVHPTVTTGAQWLGHQGGTGNRRTAATLDLRAGFITTAPNIVALGYGRIDGRISFPNGDDAMYGCAAVAPRMSGCADSEGAYFTIPYLGPYTWTLTYNGGAFYPVRTGEAGAPAHFTVKVGQSTPAWVKLIPGTSVYNIDNGNVNSEIDAFDAYTGRLLYTTSGGTLALPANRIVVFRLRYGSTQNPLSCWAHLSTRKGSTPYYMVGLAPLSPFRIDPAKNCLNREPVRLTGPVAPLPGPVPATMFASRTGGPAGAGAATAPGGVPASPWGVPTAARLARVKP</sequence>
<dbReference type="Proteomes" id="UP000601223">
    <property type="component" value="Unassembled WGS sequence"/>
</dbReference>
<feature type="signal peptide" evidence="1">
    <location>
        <begin position="1"/>
        <end position="25"/>
    </location>
</feature>
<evidence type="ECO:0000313" key="2">
    <source>
        <dbReference type="EMBL" id="GIF79408.1"/>
    </source>
</evidence>